<sequence>MNLKSISTTTFNEHQSRYLQPAIVKEYRRTQAETFDEIRASEAGLILGGDGRSDSPGHSAKYGSYTMMDLMSNKVIDVQLVQCTEVKNSNAMELEGLRRGLRILDDAGVIVQGIVTDRHMQIAKFLRETYQQIDHRYDVWHIAKGLKKKLKALAKMKDCGLVQDWLRALVNHVYWTASSTPDGDKDVMKAKYKRAMNHIRNLHTDENPEYTACEHGDDYPEREWLQSGTKVYDKLREEWLRTRLVNDIGMMSPHAQTSKVESFHNILLHFCPKLLVYSYQGMKCRLYLAVLHWNENCDRAQAVDAEGNPVYRLKYPRSKEGGHTVERVLTAGTCGK</sequence>
<dbReference type="KEGG" id="spu:115923619"/>
<dbReference type="RefSeq" id="XP_030840549.1">
    <property type="nucleotide sequence ID" value="XM_030984689.1"/>
</dbReference>
<dbReference type="PANTHER" id="PTHR31751">
    <property type="entry name" value="SI:CH211-108C17.2-RELATED-RELATED"/>
    <property type="match status" value="1"/>
</dbReference>
<dbReference type="GeneID" id="115923619"/>
<proteinExistence type="predicted"/>
<evidence type="ECO:0000313" key="2">
    <source>
        <dbReference type="EnsemblMetazoa" id="XP_030840549"/>
    </source>
</evidence>
<dbReference type="OMA" id="FITDRHR"/>
<dbReference type="AlphaFoldDB" id="A0A7M7NRI8"/>
<dbReference type="PANTHER" id="PTHR31751:SF44">
    <property type="entry name" value="SI:CH211-211K8.4-RELATED"/>
    <property type="match status" value="1"/>
</dbReference>
<evidence type="ECO:0000313" key="3">
    <source>
        <dbReference type="Proteomes" id="UP000007110"/>
    </source>
</evidence>
<organism evidence="2 3">
    <name type="scientific">Strongylocentrotus purpuratus</name>
    <name type="common">Purple sea urchin</name>
    <dbReference type="NCBI Taxonomy" id="7668"/>
    <lineage>
        <taxon>Eukaryota</taxon>
        <taxon>Metazoa</taxon>
        <taxon>Echinodermata</taxon>
        <taxon>Eleutherozoa</taxon>
        <taxon>Echinozoa</taxon>
        <taxon>Echinoidea</taxon>
        <taxon>Euechinoidea</taxon>
        <taxon>Echinacea</taxon>
        <taxon>Camarodonta</taxon>
        <taxon>Echinidea</taxon>
        <taxon>Strongylocentrotidae</taxon>
        <taxon>Strongylocentrotus</taxon>
    </lineage>
</organism>
<dbReference type="Proteomes" id="UP000007110">
    <property type="component" value="Unassembled WGS sequence"/>
</dbReference>
<dbReference type="Pfam" id="PF20700">
    <property type="entry name" value="Mutator"/>
    <property type="match status" value="1"/>
</dbReference>
<accession>A0A7M7NRI8</accession>
<evidence type="ECO:0000259" key="1">
    <source>
        <dbReference type="Pfam" id="PF20700"/>
    </source>
</evidence>
<dbReference type="EnsemblMetazoa" id="XM_030984689">
    <property type="protein sequence ID" value="XP_030840549"/>
    <property type="gene ID" value="LOC115923619"/>
</dbReference>
<feature type="domain" description="Mutator-like transposase" evidence="1">
    <location>
        <begin position="87"/>
        <end position="205"/>
    </location>
</feature>
<protein>
    <recommendedName>
        <fullName evidence="1">Mutator-like transposase domain-containing protein</fullName>
    </recommendedName>
</protein>
<dbReference type="InterPro" id="IPR049012">
    <property type="entry name" value="Mutator_transp_dom"/>
</dbReference>
<dbReference type="OrthoDB" id="5814287at2759"/>
<keyword evidence="3" id="KW-1185">Reference proteome</keyword>
<reference evidence="3" key="1">
    <citation type="submission" date="2015-02" db="EMBL/GenBank/DDBJ databases">
        <title>Genome sequencing for Strongylocentrotus purpuratus.</title>
        <authorList>
            <person name="Murali S."/>
            <person name="Liu Y."/>
            <person name="Vee V."/>
            <person name="English A."/>
            <person name="Wang M."/>
            <person name="Skinner E."/>
            <person name="Han Y."/>
            <person name="Muzny D.M."/>
            <person name="Worley K.C."/>
            <person name="Gibbs R.A."/>
        </authorList>
    </citation>
    <scope>NUCLEOTIDE SEQUENCE</scope>
</reference>
<dbReference type="InParanoid" id="A0A7M7NRI8"/>
<name>A0A7M7NRI8_STRPU</name>
<reference evidence="2" key="2">
    <citation type="submission" date="2021-01" db="UniProtKB">
        <authorList>
            <consortium name="EnsemblMetazoa"/>
        </authorList>
    </citation>
    <scope>IDENTIFICATION</scope>
</reference>